<name>A0ABP8ZMB0_9FLAO</name>
<protein>
    <recommendedName>
        <fullName evidence="1">Acyl-protein synthetase LuxE domain-containing protein</fullName>
    </recommendedName>
</protein>
<dbReference type="InterPro" id="IPR007534">
    <property type="entry name" value="LuxE"/>
</dbReference>
<proteinExistence type="predicted"/>
<evidence type="ECO:0000259" key="1">
    <source>
        <dbReference type="Pfam" id="PF04443"/>
    </source>
</evidence>
<dbReference type="Proteomes" id="UP001500141">
    <property type="component" value="Unassembled WGS sequence"/>
</dbReference>
<feature type="domain" description="Acyl-protein synthetase LuxE" evidence="1">
    <location>
        <begin position="76"/>
        <end position="239"/>
    </location>
</feature>
<comment type="caution">
    <text evidence="2">The sequence shown here is derived from an EMBL/GenBank/DDBJ whole genome shotgun (WGS) entry which is preliminary data.</text>
</comment>
<organism evidence="2 3">
    <name type="scientific">Flavobacterium hankyongi</name>
    <dbReference type="NCBI Taxonomy" id="1176532"/>
    <lineage>
        <taxon>Bacteria</taxon>
        <taxon>Pseudomonadati</taxon>
        <taxon>Bacteroidota</taxon>
        <taxon>Flavobacteriia</taxon>
        <taxon>Flavobacteriales</taxon>
        <taxon>Flavobacteriaceae</taxon>
        <taxon>Flavobacterium</taxon>
    </lineage>
</organism>
<keyword evidence="3" id="KW-1185">Reference proteome</keyword>
<sequence length="241" mass="27309">MSTSKHHVTDLEFYEESYRLGFRQFYGNIEDYVVLALLPSYLEREGSSLIYMVDDLIQLSNNPESGFYLNNYDDLIKKLVRLDNEGQNIILIGVTYALLDLVEKQKFNLKNTIIMETGGMKGRRKEIIREELHEILCNGFGVSEIHSEYGMTELLSQAYSLGNGVFECPSWMQILVRDPEDALTYVKEGKTGGINVIDLANINSCSFIATQDLGKITGNNSFEVLGRFDNSDIRGCNLMVL</sequence>
<reference evidence="3" key="1">
    <citation type="journal article" date="2019" name="Int. J. Syst. Evol. Microbiol.">
        <title>The Global Catalogue of Microorganisms (GCM) 10K type strain sequencing project: providing services to taxonomists for standard genome sequencing and annotation.</title>
        <authorList>
            <consortium name="The Broad Institute Genomics Platform"/>
            <consortium name="The Broad Institute Genome Sequencing Center for Infectious Disease"/>
            <person name="Wu L."/>
            <person name="Ma J."/>
        </authorList>
    </citation>
    <scope>NUCLEOTIDE SEQUENCE [LARGE SCALE GENOMIC DNA]</scope>
    <source>
        <strain evidence="3">JCM 18198</strain>
    </source>
</reference>
<dbReference type="EMBL" id="BAABIP010000007">
    <property type="protein sequence ID" value="GAA4759803.1"/>
    <property type="molecule type" value="Genomic_DNA"/>
</dbReference>
<dbReference type="SUPFAM" id="SSF56801">
    <property type="entry name" value="Acetyl-CoA synthetase-like"/>
    <property type="match status" value="1"/>
</dbReference>
<evidence type="ECO:0000313" key="3">
    <source>
        <dbReference type="Proteomes" id="UP001500141"/>
    </source>
</evidence>
<accession>A0ABP8ZMB0</accession>
<dbReference type="Pfam" id="PF04443">
    <property type="entry name" value="LuxE"/>
    <property type="match status" value="1"/>
</dbReference>
<evidence type="ECO:0000313" key="2">
    <source>
        <dbReference type="EMBL" id="GAA4759803.1"/>
    </source>
</evidence>
<gene>
    <name evidence="2" type="ORF">GCM10023230_05540</name>
</gene>